<accession>A0A6M3LVP7</accession>
<gene>
    <name evidence="1" type="ORF">MM415B06018_0011</name>
</gene>
<dbReference type="AlphaFoldDB" id="A0A6M3LVP7"/>
<sequence>MGFLRKTETKAVGDARTTEQAARDARLIEAINRAFAVAVTDWRGTVGEPAVAVLVFADDHGTRFACGGGASRETAAACCEAVAKQIRVNAVSAPCGPLPAAAEPLASEGEGKEAG</sequence>
<name>A0A6M3LVP7_9ZZZZ</name>
<proteinExistence type="predicted"/>
<reference evidence="1" key="1">
    <citation type="submission" date="2020-03" db="EMBL/GenBank/DDBJ databases">
        <title>The deep terrestrial virosphere.</title>
        <authorList>
            <person name="Holmfeldt K."/>
            <person name="Nilsson E."/>
            <person name="Simone D."/>
            <person name="Lopez-Fernandez M."/>
            <person name="Wu X."/>
            <person name="de Brujin I."/>
            <person name="Lundin D."/>
            <person name="Andersson A."/>
            <person name="Bertilsson S."/>
            <person name="Dopson M."/>
        </authorList>
    </citation>
    <scope>NUCLEOTIDE SEQUENCE</scope>
    <source>
        <strain evidence="1">MM415B06018</strain>
    </source>
</reference>
<protein>
    <submittedName>
        <fullName evidence="1">Uncharacterized protein</fullName>
    </submittedName>
</protein>
<organism evidence="1">
    <name type="scientific">viral metagenome</name>
    <dbReference type="NCBI Taxonomy" id="1070528"/>
    <lineage>
        <taxon>unclassified sequences</taxon>
        <taxon>metagenomes</taxon>
        <taxon>organismal metagenomes</taxon>
    </lineage>
</organism>
<evidence type="ECO:0000313" key="1">
    <source>
        <dbReference type="EMBL" id="QJA97674.1"/>
    </source>
</evidence>
<dbReference type="EMBL" id="MT143514">
    <property type="protein sequence ID" value="QJA97674.1"/>
    <property type="molecule type" value="Genomic_DNA"/>
</dbReference>